<dbReference type="InterPro" id="IPR024983">
    <property type="entry name" value="CHAT_dom"/>
</dbReference>
<dbReference type="Pfam" id="PF12770">
    <property type="entry name" value="CHAT"/>
    <property type="match status" value="1"/>
</dbReference>
<feature type="domain" description="CHAT" evidence="1">
    <location>
        <begin position="833"/>
        <end position="1137"/>
    </location>
</feature>
<accession>A0AAJ0G1P6</accession>
<name>A0AAJ0G1P6_9HYPO</name>
<dbReference type="InterPro" id="IPR011990">
    <property type="entry name" value="TPR-like_helical_dom_sf"/>
</dbReference>
<evidence type="ECO:0000259" key="1">
    <source>
        <dbReference type="Pfam" id="PF12770"/>
    </source>
</evidence>
<proteinExistence type="predicted"/>
<dbReference type="EMBL" id="JASWJB010000022">
    <property type="protein sequence ID" value="KAK2612044.1"/>
    <property type="molecule type" value="Genomic_DNA"/>
</dbReference>
<dbReference type="SUPFAM" id="SSF48452">
    <property type="entry name" value="TPR-like"/>
    <property type="match status" value="1"/>
</dbReference>
<reference evidence="2" key="1">
    <citation type="submission" date="2023-06" db="EMBL/GenBank/DDBJ databases">
        <title>Conoideocrella luteorostrata (Hypocreales: Clavicipitaceae), a potential biocontrol fungus for elongate hemlock scale in United States Christmas tree production areas.</title>
        <authorList>
            <person name="Barrett H."/>
            <person name="Lovett B."/>
            <person name="Macias A.M."/>
            <person name="Stajich J.E."/>
            <person name="Kasson M.T."/>
        </authorList>
    </citation>
    <scope>NUCLEOTIDE SEQUENCE</scope>
    <source>
        <strain evidence="2">ARSEF 14590</strain>
    </source>
</reference>
<dbReference type="Proteomes" id="UP001251528">
    <property type="component" value="Unassembled WGS sequence"/>
</dbReference>
<keyword evidence="3" id="KW-1185">Reference proteome</keyword>
<sequence length="1138" mass="126472">MNNQQYLQQLRADADHVPDTPDAIPLPIRAYDTFKQSGNRGHIDEAVELARQSIKIHIGDAQSSFSPLNQLRIMLEERYQSAGEIADLEEAITVTRQLNSMTPSDHPNLPVRLINLAFKLSQLYEKTGEIADLEEAILFLRQAVDISPVDGHLVVGLNLLGRQLSRRFKRIGEISDLEEVIRVARHEVDLTPLDDHLHQVAGLRFLGNQLSRLYKQTGEISDLEEAIIVARQELDLMQADHVNRAGRLKNLGDWLESKYERTNNISNLEEAILVVKQAVDLTPCNHPGRASRLINLGNKLDRQYKHTGDVDDAEETVLVFRQVVDSTPIDDPSRATGLYNLGKQLNSRYMKTGEIVDLEEAIIVARQAIDLTPKDHPKRAGRLDNLGNQLEDHYHHTGRMADLEEAIGMARQAVSLTPANHPDQANRLNNLGTMLGVQYERKRNIADLKEAISVVRQAVSLTPADHPDQASWLNNLGSQLSRRYEQTGKLPDLEEAITVTRQAVNLTPADHPDRAARLHNLGHKLHLWPARRSEENGLKELIEAVNTMSADDPNRAVCLTNLGNQLTGWYGQMTDLEEACAYYLAAWSCQNATPLERVEAAARCLPQLAKQSKIDHAIQLGLAVLDLLPAVNTKLLDYSDQQFVMSTFAGVASNVCAYLLKAGRRSKALKSLERGHAVILGQLVDGRDDLSSLRLHHHDIAGRYDRLRDEINEPAGDPELCKDRTKSANRRREAVAELDACAREIRGIAGYERFLLGQTDTDMQACAMQGTIVVINVTEYRSDAIFVSQVAISTINLPRLLAADAKAWLGQQWTGRGVRRGERVQKNKDYLDYLAWLWDVCVQPVLEAVDREDHRSADVLPRIWWMGTGLGHSMPFHAAGVHTAGSTQNAPNKVVSSYTPSIKTLAYSHRRASIAKDTEGSLLIATMPTTPEADASDPDAGILGDISGVMSEEKLLKELVAGNMRVESLNLPSVSQVIDKLRDCSIAHFACHGTTDHVDPSNSGLILQRQDDQGLRRDRLTVHQVSKLRLDNAHIAYLSACSTAENRVKRLSDEVLHVVSGFQVAGFPHVVGCLWPSNDRICVEVAGKFYRTLFEHSSEATGWEGRDVANAVRKAVMAVRETALNAPLLWAQFVHFGA</sequence>
<dbReference type="PANTHER" id="PTHR19959:SF119">
    <property type="entry name" value="FUNGAL LIPASE-LIKE DOMAIN-CONTAINING PROTEIN"/>
    <property type="match status" value="1"/>
</dbReference>
<gene>
    <name evidence="2" type="ORF">QQS21_002009</name>
</gene>
<organism evidence="2 3">
    <name type="scientific">Conoideocrella luteorostrata</name>
    <dbReference type="NCBI Taxonomy" id="1105319"/>
    <lineage>
        <taxon>Eukaryota</taxon>
        <taxon>Fungi</taxon>
        <taxon>Dikarya</taxon>
        <taxon>Ascomycota</taxon>
        <taxon>Pezizomycotina</taxon>
        <taxon>Sordariomycetes</taxon>
        <taxon>Hypocreomycetidae</taxon>
        <taxon>Hypocreales</taxon>
        <taxon>Clavicipitaceae</taxon>
        <taxon>Conoideocrella</taxon>
    </lineage>
</organism>
<dbReference type="AlphaFoldDB" id="A0AAJ0G1P6"/>
<evidence type="ECO:0000313" key="2">
    <source>
        <dbReference type="EMBL" id="KAK2612044.1"/>
    </source>
</evidence>
<dbReference type="Gene3D" id="1.25.40.10">
    <property type="entry name" value="Tetratricopeptide repeat domain"/>
    <property type="match status" value="4"/>
</dbReference>
<evidence type="ECO:0000313" key="3">
    <source>
        <dbReference type="Proteomes" id="UP001251528"/>
    </source>
</evidence>
<dbReference type="PANTHER" id="PTHR19959">
    <property type="entry name" value="KINESIN LIGHT CHAIN"/>
    <property type="match status" value="1"/>
</dbReference>
<dbReference type="Pfam" id="PF13374">
    <property type="entry name" value="TPR_10"/>
    <property type="match status" value="2"/>
</dbReference>
<comment type="caution">
    <text evidence="2">The sequence shown here is derived from an EMBL/GenBank/DDBJ whole genome shotgun (WGS) entry which is preliminary data.</text>
</comment>
<protein>
    <recommendedName>
        <fullName evidence="1">CHAT domain-containing protein</fullName>
    </recommendedName>
</protein>